<name>A0A975FLW7_9MICO</name>
<evidence type="ECO:0000256" key="4">
    <source>
        <dbReference type="ARBA" id="ARBA00022989"/>
    </source>
</evidence>
<keyword evidence="9" id="KW-1185">Reference proteome</keyword>
<dbReference type="KEGG" id="aarc:G127AT_13710"/>
<dbReference type="Proteomes" id="UP000671914">
    <property type="component" value="Chromosome"/>
</dbReference>
<feature type="transmembrane region" description="Helical" evidence="6">
    <location>
        <begin position="140"/>
        <end position="161"/>
    </location>
</feature>
<protein>
    <submittedName>
        <fullName evidence="8">Type II secretion system F family protein</fullName>
    </submittedName>
</protein>
<evidence type="ECO:0000259" key="7">
    <source>
        <dbReference type="Pfam" id="PF00482"/>
    </source>
</evidence>
<dbReference type="PANTHER" id="PTHR35007">
    <property type="entry name" value="INTEGRAL MEMBRANE PROTEIN-RELATED"/>
    <property type="match status" value="1"/>
</dbReference>
<keyword evidence="2" id="KW-1003">Cell membrane</keyword>
<dbReference type="GO" id="GO:0005886">
    <property type="term" value="C:plasma membrane"/>
    <property type="evidence" value="ECO:0007669"/>
    <property type="project" value="UniProtKB-SubCell"/>
</dbReference>
<evidence type="ECO:0000313" key="8">
    <source>
        <dbReference type="EMBL" id="QTX04316.1"/>
    </source>
</evidence>
<keyword evidence="5 6" id="KW-0472">Membrane</keyword>
<dbReference type="EMBL" id="CP071696">
    <property type="protein sequence ID" value="QTX04316.1"/>
    <property type="molecule type" value="Genomic_DNA"/>
</dbReference>
<keyword evidence="3 6" id="KW-0812">Transmembrane</keyword>
<organism evidence="8 9">
    <name type="scientific">Agromyces archimandritae</name>
    <dbReference type="NCBI Taxonomy" id="2781962"/>
    <lineage>
        <taxon>Bacteria</taxon>
        <taxon>Bacillati</taxon>
        <taxon>Actinomycetota</taxon>
        <taxon>Actinomycetes</taxon>
        <taxon>Micrococcales</taxon>
        <taxon>Microbacteriaceae</taxon>
        <taxon>Agromyces</taxon>
    </lineage>
</organism>
<evidence type="ECO:0000256" key="6">
    <source>
        <dbReference type="SAM" id="Phobius"/>
    </source>
</evidence>
<evidence type="ECO:0000256" key="5">
    <source>
        <dbReference type="ARBA" id="ARBA00023136"/>
    </source>
</evidence>
<dbReference type="InterPro" id="IPR042094">
    <property type="entry name" value="T2SS_GspF_sf"/>
</dbReference>
<dbReference type="RefSeq" id="WP_210897785.1">
    <property type="nucleotide sequence ID" value="NZ_CP071696.1"/>
</dbReference>
<dbReference type="InterPro" id="IPR018076">
    <property type="entry name" value="T2SS_GspF_dom"/>
</dbReference>
<evidence type="ECO:0000256" key="2">
    <source>
        <dbReference type="ARBA" id="ARBA00022475"/>
    </source>
</evidence>
<accession>A0A975FLW7</accession>
<feature type="transmembrane region" description="Helical" evidence="6">
    <location>
        <begin position="115"/>
        <end position="134"/>
    </location>
</feature>
<comment type="subcellular location">
    <subcellularLocation>
        <location evidence="1">Cell membrane</location>
        <topology evidence="1">Multi-pass membrane protein</topology>
    </subcellularLocation>
</comment>
<evidence type="ECO:0000313" key="9">
    <source>
        <dbReference type="Proteomes" id="UP000671914"/>
    </source>
</evidence>
<evidence type="ECO:0000256" key="3">
    <source>
        <dbReference type="ARBA" id="ARBA00022692"/>
    </source>
</evidence>
<gene>
    <name evidence="8" type="ORF">G127AT_13710</name>
</gene>
<sequence>MVPLNPTAIAPIAVLLGLLGGFGLWLVVTSVPRLGRPRLAERVAPMLVDISAEARAEVDRRPADPSQVFGVVVAPVLASLQRIAGATLGGNATIAKRLRQAGSETSVERFRAEQLACAAAAFALGALLAVFSPGLASMPLIVRIAVPFLAAVLGAIGRDWWLQRRAARRIAQIGGELPTVLEFLTLSLTAGEGMLDAIRRVSQTGSGALPGEFSRLTASVATGVPLTTALATLRDDIDHPALTRCLDQVLGALERGAPLAAVLRAQAGDVREESKRTIIEVSGKKEIAMLVPLIFLILPVTVAFALFPGYIVLQSGF</sequence>
<keyword evidence="4 6" id="KW-1133">Transmembrane helix</keyword>
<dbReference type="Gene3D" id="1.20.81.30">
    <property type="entry name" value="Type II secretion system (T2SS), domain F"/>
    <property type="match status" value="1"/>
</dbReference>
<dbReference type="Pfam" id="PF00482">
    <property type="entry name" value="T2SSF"/>
    <property type="match status" value="1"/>
</dbReference>
<dbReference type="AlphaFoldDB" id="A0A975FLW7"/>
<feature type="domain" description="Type II secretion system protein GspF" evidence="7">
    <location>
        <begin position="182"/>
        <end position="306"/>
    </location>
</feature>
<dbReference type="PANTHER" id="PTHR35007:SF4">
    <property type="entry name" value="CONSERVED TRANSMEMBRANE PROTEIN-RELATED"/>
    <property type="match status" value="1"/>
</dbReference>
<feature type="transmembrane region" description="Helical" evidence="6">
    <location>
        <begin position="6"/>
        <end position="28"/>
    </location>
</feature>
<proteinExistence type="predicted"/>
<feature type="transmembrane region" description="Helical" evidence="6">
    <location>
        <begin position="287"/>
        <end position="313"/>
    </location>
</feature>
<evidence type="ECO:0000256" key="1">
    <source>
        <dbReference type="ARBA" id="ARBA00004651"/>
    </source>
</evidence>
<reference evidence="8" key="1">
    <citation type="submission" date="2021-03" db="EMBL/GenBank/DDBJ databases">
        <title>Agromyces archimandritus sp. nov., isolated from the cockroach Archimandrita tessellata.</title>
        <authorList>
            <person name="Guzman J."/>
            <person name="Ortuzar M."/>
            <person name="Poehlein A."/>
            <person name="Daniel R."/>
            <person name="Trujillo M."/>
            <person name="Vilcinskas A."/>
        </authorList>
    </citation>
    <scope>NUCLEOTIDE SEQUENCE</scope>
    <source>
        <strain evidence="8">G127AT</strain>
    </source>
</reference>